<dbReference type="SMART" id="SM00895">
    <property type="entry name" value="FCD"/>
    <property type="match status" value="1"/>
</dbReference>
<evidence type="ECO:0000313" key="5">
    <source>
        <dbReference type="EMBL" id="NGM48322.1"/>
    </source>
</evidence>
<dbReference type="PRINTS" id="PR00035">
    <property type="entry name" value="HTHGNTR"/>
</dbReference>
<feature type="domain" description="HTH gntR-type" evidence="4">
    <location>
        <begin position="7"/>
        <end position="74"/>
    </location>
</feature>
<evidence type="ECO:0000256" key="2">
    <source>
        <dbReference type="ARBA" id="ARBA00023125"/>
    </source>
</evidence>
<accession>A0A6G4QS24</accession>
<dbReference type="Gene3D" id="1.10.10.10">
    <property type="entry name" value="Winged helix-like DNA-binding domain superfamily/Winged helix DNA-binding domain"/>
    <property type="match status" value="1"/>
</dbReference>
<evidence type="ECO:0000256" key="1">
    <source>
        <dbReference type="ARBA" id="ARBA00023015"/>
    </source>
</evidence>
<dbReference type="InterPro" id="IPR000524">
    <property type="entry name" value="Tscrpt_reg_HTH_GntR"/>
</dbReference>
<evidence type="ECO:0000256" key="3">
    <source>
        <dbReference type="ARBA" id="ARBA00023163"/>
    </source>
</evidence>
<gene>
    <name evidence="5" type="ORF">G5B46_01750</name>
</gene>
<dbReference type="RefSeq" id="WP_165255523.1">
    <property type="nucleotide sequence ID" value="NZ_JAAKGT010000001.1"/>
</dbReference>
<reference evidence="5" key="1">
    <citation type="submission" date="2020-02" db="EMBL/GenBank/DDBJ databases">
        <authorList>
            <person name="Gao J."/>
            <person name="Sun J."/>
        </authorList>
    </citation>
    <scope>NUCLEOTIDE SEQUENCE</scope>
    <source>
        <strain evidence="5">602-2</strain>
    </source>
</reference>
<dbReference type="SMART" id="SM00345">
    <property type="entry name" value="HTH_GNTR"/>
    <property type="match status" value="1"/>
</dbReference>
<proteinExistence type="predicted"/>
<evidence type="ECO:0000259" key="4">
    <source>
        <dbReference type="PROSITE" id="PS50949"/>
    </source>
</evidence>
<dbReference type="PANTHER" id="PTHR43537">
    <property type="entry name" value="TRANSCRIPTIONAL REGULATOR, GNTR FAMILY"/>
    <property type="match status" value="1"/>
</dbReference>
<dbReference type="GO" id="GO:0003677">
    <property type="term" value="F:DNA binding"/>
    <property type="evidence" value="ECO:0007669"/>
    <property type="project" value="UniProtKB-KW"/>
</dbReference>
<dbReference type="InterPro" id="IPR036390">
    <property type="entry name" value="WH_DNA-bd_sf"/>
</dbReference>
<organism evidence="5">
    <name type="scientific">Caulobacter sp. 602-2</name>
    <dbReference type="NCBI Taxonomy" id="2710887"/>
    <lineage>
        <taxon>Bacteria</taxon>
        <taxon>Pseudomonadati</taxon>
        <taxon>Pseudomonadota</taxon>
        <taxon>Alphaproteobacteria</taxon>
        <taxon>Caulobacterales</taxon>
        <taxon>Caulobacteraceae</taxon>
        <taxon>Caulobacter</taxon>
    </lineage>
</organism>
<keyword evidence="2" id="KW-0238">DNA-binding</keyword>
<dbReference type="GO" id="GO:0003700">
    <property type="term" value="F:DNA-binding transcription factor activity"/>
    <property type="evidence" value="ECO:0007669"/>
    <property type="project" value="InterPro"/>
</dbReference>
<dbReference type="InterPro" id="IPR011711">
    <property type="entry name" value="GntR_C"/>
</dbReference>
<dbReference type="InterPro" id="IPR036388">
    <property type="entry name" value="WH-like_DNA-bd_sf"/>
</dbReference>
<dbReference type="AlphaFoldDB" id="A0A6G4QS24"/>
<keyword evidence="3" id="KW-0804">Transcription</keyword>
<dbReference type="Gene3D" id="1.20.120.530">
    <property type="entry name" value="GntR ligand-binding domain-like"/>
    <property type="match status" value="1"/>
</dbReference>
<protein>
    <submittedName>
        <fullName evidence="5">FadR family transcriptional regulator</fullName>
    </submittedName>
</protein>
<dbReference type="PANTHER" id="PTHR43537:SF44">
    <property type="entry name" value="GNTR FAMILY REGULATORY PROTEIN"/>
    <property type="match status" value="1"/>
</dbReference>
<dbReference type="Pfam" id="PF00392">
    <property type="entry name" value="GntR"/>
    <property type="match status" value="1"/>
</dbReference>
<dbReference type="SUPFAM" id="SSF48008">
    <property type="entry name" value="GntR ligand-binding domain-like"/>
    <property type="match status" value="1"/>
</dbReference>
<dbReference type="SUPFAM" id="SSF46785">
    <property type="entry name" value="Winged helix' DNA-binding domain"/>
    <property type="match status" value="1"/>
</dbReference>
<name>A0A6G4QS24_9CAUL</name>
<dbReference type="EMBL" id="JAAKGT010000001">
    <property type="protein sequence ID" value="NGM48322.1"/>
    <property type="molecule type" value="Genomic_DNA"/>
</dbReference>
<dbReference type="InterPro" id="IPR008920">
    <property type="entry name" value="TF_FadR/GntR_C"/>
</dbReference>
<dbReference type="PROSITE" id="PS50949">
    <property type="entry name" value="HTH_GNTR"/>
    <property type="match status" value="1"/>
</dbReference>
<sequence length="246" mass="26558">MRNTMGLSLTYSLVEQIGQAIVAGAYDNADFPTERELGVKHGAGRTATREAVKMLVAKGLLTGRPRQGTAIEPQAKWNVLDPDVLRWMLERKSTLRHLSQFTEMRLGIEPAAAALAASHANSAGQREIRAAMARLKAADAGFDDPLGAEIALHGAILIATRNPFYVGLQDLVSTALRISIRFASARQERAIALTRHEALVVAILGRQADEASLLMRAMIVDLLALIRCAAAEHHLSIGAPASRQRS</sequence>
<dbReference type="Pfam" id="PF07729">
    <property type="entry name" value="FCD"/>
    <property type="match status" value="1"/>
</dbReference>
<keyword evidence="1" id="KW-0805">Transcription regulation</keyword>
<comment type="caution">
    <text evidence="5">The sequence shown here is derived from an EMBL/GenBank/DDBJ whole genome shotgun (WGS) entry which is preliminary data.</text>
</comment>